<proteinExistence type="predicted"/>
<keyword evidence="2" id="KW-0812">Transmembrane</keyword>
<evidence type="ECO:0000256" key="3">
    <source>
        <dbReference type="ARBA" id="ARBA00022729"/>
    </source>
</evidence>
<keyword evidence="5" id="KW-0472">Membrane</keyword>
<dbReference type="AlphaFoldDB" id="A0A6J1CDC0"/>
<dbReference type="InterPro" id="IPR024788">
    <property type="entry name" value="Malectin-like_Carb-bd_dom"/>
</dbReference>
<evidence type="ECO:0000313" key="7">
    <source>
        <dbReference type="Proteomes" id="UP000504603"/>
    </source>
</evidence>
<evidence type="ECO:0000313" key="8">
    <source>
        <dbReference type="RefSeq" id="XP_022139202.1"/>
    </source>
</evidence>
<dbReference type="GO" id="GO:0016020">
    <property type="term" value="C:membrane"/>
    <property type="evidence" value="ECO:0007669"/>
    <property type="project" value="UniProtKB-SubCell"/>
</dbReference>
<name>A0A6J1CDC0_MOMCH</name>
<feature type="domain" description="Malectin-like" evidence="6">
    <location>
        <begin position="34"/>
        <end position="358"/>
    </location>
</feature>
<keyword evidence="7" id="KW-1185">Reference proteome</keyword>
<protein>
    <submittedName>
        <fullName evidence="8">Receptor-like protein kinase At5g59670</fullName>
    </submittedName>
</protein>
<dbReference type="Proteomes" id="UP000504603">
    <property type="component" value="Unplaced"/>
</dbReference>
<dbReference type="PANTHER" id="PTHR45631:SF44">
    <property type="entry name" value="CARBOHYDRATE-BINDING PROTEIN OF THE ER PROTEIN"/>
    <property type="match status" value="1"/>
</dbReference>
<evidence type="ECO:0000256" key="5">
    <source>
        <dbReference type="ARBA" id="ARBA00023136"/>
    </source>
</evidence>
<evidence type="ECO:0000259" key="6">
    <source>
        <dbReference type="Pfam" id="PF12819"/>
    </source>
</evidence>
<keyword evidence="4" id="KW-1133">Transmembrane helix</keyword>
<dbReference type="Pfam" id="PF12819">
    <property type="entry name" value="Malectin_like"/>
    <property type="match status" value="1"/>
</dbReference>
<evidence type="ECO:0000256" key="1">
    <source>
        <dbReference type="ARBA" id="ARBA00004167"/>
    </source>
</evidence>
<reference evidence="8" key="1">
    <citation type="submission" date="2025-08" db="UniProtKB">
        <authorList>
            <consortium name="RefSeq"/>
        </authorList>
    </citation>
    <scope>IDENTIFICATION</scope>
    <source>
        <strain evidence="8">OHB3-1</strain>
    </source>
</reference>
<gene>
    <name evidence="8" type="primary">LOC111010171</name>
</gene>
<dbReference type="KEGG" id="mcha:111010171"/>
<evidence type="ECO:0000256" key="2">
    <source>
        <dbReference type="ARBA" id="ARBA00022692"/>
    </source>
</evidence>
<keyword evidence="3" id="KW-0732">Signal</keyword>
<dbReference type="OrthoDB" id="2017114at2759"/>
<comment type="subcellular location">
    <subcellularLocation>
        <location evidence="1">Membrane</location>
        <topology evidence="1">Single-pass membrane protein</topology>
    </subcellularLocation>
</comment>
<dbReference type="PANTHER" id="PTHR45631">
    <property type="entry name" value="OS07G0107800 PROTEIN-RELATED"/>
    <property type="match status" value="1"/>
</dbReference>
<accession>A0A6J1CDC0</accession>
<sequence>MLGNLNAVVSRLLPDNRNGMARTRPISRDDWVNIDCGNDELIFVDEHAVFWDSDDLYTDAGINQKIRINKDQALEILDTLRYFPSSSQQSCYKLPIYQQSLRYLVRSGFLYGDYDGLNRTPAFDLILDGKKLTAVEPASATEAIIDELVYTSGSSGVMNLCLAQRKDGGIPFISSIQAVPTVDDLYSKMQSNETFRVVARINYGRDDESTSPFEDDDYGRTWTSGATPPNCNNISAIPDFESPEKNPPPFVLQEAIESDNASSPIVLTVDFPKTSSQSQSAYFVLYFTEAEDFLREDNRTINILIDGQNVSTITTSVSKCTVVTLYPVDVRKSMVNVSLVAANSSGLPPLISAMEVFTKVIPIGGAGAGPAVQFTLLSFVLMLSGCVLANLL</sequence>
<organism evidence="7 8">
    <name type="scientific">Momordica charantia</name>
    <name type="common">Bitter gourd</name>
    <name type="synonym">Balsam pear</name>
    <dbReference type="NCBI Taxonomy" id="3673"/>
    <lineage>
        <taxon>Eukaryota</taxon>
        <taxon>Viridiplantae</taxon>
        <taxon>Streptophyta</taxon>
        <taxon>Embryophyta</taxon>
        <taxon>Tracheophyta</taxon>
        <taxon>Spermatophyta</taxon>
        <taxon>Magnoliopsida</taxon>
        <taxon>eudicotyledons</taxon>
        <taxon>Gunneridae</taxon>
        <taxon>Pentapetalae</taxon>
        <taxon>rosids</taxon>
        <taxon>fabids</taxon>
        <taxon>Cucurbitales</taxon>
        <taxon>Cucurbitaceae</taxon>
        <taxon>Momordiceae</taxon>
        <taxon>Momordica</taxon>
    </lineage>
</organism>
<evidence type="ECO:0000256" key="4">
    <source>
        <dbReference type="ARBA" id="ARBA00022989"/>
    </source>
</evidence>
<dbReference type="GeneID" id="111010171"/>
<dbReference type="RefSeq" id="XP_022139202.1">
    <property type="nucleotide sequence ID" value="XM_022283510.1"/>
</dbReference>